<dbReference type="EMBL" id="KI545884">
    <property type="protein sequence ID" value="EST05763.1"/>
    <property type="molecule type" value="Genomic_DNA"/>
</dbReference>
<feature type="region of interest" description="Disordered" evidence="1">
    <location>
        <begin position="184"/>
        <end position="215"/>
    </location>
</feature>
<dbReference type="Pfam" id="PF08613">
    <property type="entry name" value="Cyclin"/>
    <property type="match status" value="1"/>
</dbReference>
<evidence type="ECO:0000256" key="1">
    <source>
        <dbReference type="SAM" id="MobiDB-lite"/>
    </source>
</evidence>
<feature type="compositionally biased region" description="Polar residues" evidence="1">
    <location>
        <begin position="105"/>
        <end position="115"/>
    </location>
</feature>
<dbReference type="OMA" id="RCPRRMF"/>
<dbReference type="AlphaFoldDB" id="V5ES46"/>
<evidence type="ECO:0000313" key="2">
    <source>
        <dbReference type="EMBL" id="EST05763.1"/>
    </source>
</evidence>
<reference evidence="3" key="1">
    <citation type="journal article" date="2013" name="Genome Announc.">
        <title>Draft genome sequence of Pseudozyma brasiliensis sp. nov. strain GHG001, a high producer of endo-1,4-xylanase isolated from an insect pest of sugarcane.</title>
        <authorList>
            <person name="Oliveira J.V.D.C."/>
            <person name="dos Santos R.A.C."/>
            <person name="Borges T.A."/>
            <person name="Riano-Pachon D.M."/>
            <person name="Goldman G.H."/>
        </authorList>
    </citation>
    <scope>NUCLEOTIDE SEQUENCE [LARGE SCALE GENOMIC DNA]</scope>
    <source>
        <strain evidence="3">GHG001</strain>
    </source>
</reference>
<feature type="compositionally biased region" description="Low complexity" evidence="1">
    <location>
        <begin position="71"/>
        <end position="84"/>
    </location>
</feature>
<organism evidence="2 3">
    <name type="scientific">Kalmanozyma brasiliensis (strain GHG001)</name>
    <name type="common">Yeast</name>
    <name type="synonym">Pseudozyma brasiliensis</name>
    <dbReference type="NCBI Taxonomy" id="1365824"/>
    <lineage>
        <taxon>Eukaryota</taxon>
        <taxon>Fungi</taxon>
        <taxon>Dikarya</taxon>
        <taxon>Basidiomycota</taxon>
        <taxon>Ustilaginomycotina</taxon>
        <taxon>Ustilaginomycetes</taxon>
        <taxon>Ustilaginales</taxon>
        <taxon>Ustilaginaceae</taxon>
        <taxon>Kalmanozyma</taxon>
    </lineage>
</organism>
<gene>
    <name evidence="2" type="ORF">PSEUBRA_SCAF4g04906</name>
</gene>
<dbReference type="RefSeq" id="XP_016290752.1">
    <property type="nucleotide sequence ID" value="XM_016438287.1"/>
</dbReference>
<dbReference type="Gene3D" id="1.10.472.10">
    <property type="entry name" value="Cyclin-like"/>
    <property type="match status" value="1"/>
</dbReference>
<dbReference type="GO" id="GO:0000307">
    <property type="term" value="C:cyclin-dependent protein kinase holoenzyme complex"/>
    <property type="evidence" value="ECO:0007669"/>
    <property type="project" value="TreeGrafter"/>
</dbReference>
<dbReference type="GO" id="GO:0005634">
    <property type="term" value="C:nucleus"/>
    <property type="evidence" value="ECO:0007669"/>
    <property type="project" value="TreeGrafter"/>
</dbReference>
<proteinExistence type="predicted"/>
<dbReference type="HOGENOM" id="CLU_508248_0_0_1"/>
<keyword evidence="3" id="KW-1185">Reference proteome</keyword>
<dbReference type="InterPro" id="IPR013922">
    <property type="entry name" value="Cyclin_PHO80-like"/>
</dbReference>
<feature type="region of interest" description="Disordered" evidence="1">
    <location>
        <begin position="53"/>
        <end position="84"/>
    </location>
</feature>
<dbReference type="STRING" id="1365824.V5ES46"/>
<dbReference type="GO" id="GO:0019901">
    <property type="term" value="F:protein kinase binding"/>
    <property type="evidence" value="ECO:0007669"/>
    <property type="project" value="InterPro"/>
</dbReference>
<sequence length="469" mass="49798">MQPFGLYAPTMVIDGATLPISDYVELNGLNLASHTTALEQSVLGKPHLVSTANGLALQPPTSSLGKRSRSNSDASSSSSSSGSVASHHASVFSVFDNDGSEAAFDSQTSLGEQTPSSRKSSMSSTSIHPISQQQQLEQLAAWRAELLASSESSDREHCAKRIRNLQSEVVRLASEVVHVASQPVPQPAQPAAAPHAVPGPSISPASSSTSSSSSEGSKTALVDCLVDAACRTLDSIWAPSTACDLAKGQDALPLQVFVRETLRRGRTSCSTLQAALLYCVRLGRATEASKQNEAISSPSLGMTREEAGLTRCPRRMFLASVITASKFVQDRCYSNRAWSKISGLSIKDLGKLERAFLKAIDYQLVVPEGDWEAWTAELKRTRFGQHAASTEAHDVRGRRSSLSRSQSDNVTGAGVAPDTELRAASPFLPSQVQPKYRHLGDDQQLSLATAADPALPFPRAGAATVSAEL</sequence>
<dbReference type="PANTHER" id="PTHR15615:SF36">
    <property type="entry name" value="PHO85 CYCLIN-5"/>
    <property type="match status" value="1"/>
</dbReference>
<dbReference type="PANTHER" id="PTHR15615">
    <property type="match status" value="1"/>
</dbReference>
<feature type="region of interest" description="Disordered" evidence="1">
    <location>
        <begin position="385"/>
        <end position="416"/>
    </location>
</feature>
<dbReference type="CDD" id="cd20557">
    <property type="entry name" value="CYCLIN_ScPCL1-like"/>
    <property type="match status" value="1"/>
</dbReference>
<dbReference type="GO" id="GO:0016538">
    <property type="term" value="F:cyclin-dependent protein serine/threonine kinase regulator activity"/>
    <property type="evidence" value="ECO:0007669"/>
    <property type="project" value="TreeGrafter"/>
</dbReference>
<accession>V5ES46</accession>
<feature type="region of interest" description="Disordered" evidence="1">
    <location>
        <begin position="102"/>
        <end position="132"/>
    </location>
</feature>
<dbReference type="eggNOG" id="KOG1674">
    <property type="taxonomic scope" value="Eukaryota"/>
</dbReference>
<name>V5ES46_KALBG</name>
<dbReference type="Proteomes" id="UP000019377">
    <property type="component" value="Unassembled WGS sequence"/>
</dbReference>
<dbReference type="GeneID" id="27420980"/>
<evidence type="ECO:0008006" key="4">
    <source>
        <dbReference type="Google" id="ProtNLM"/>
    </source>
</evidence>
<feature type="compositionally biased region" description="Low complexity" evidence="1">
    <location>
        <begin position="116"/>
        <end position="131"/>
    </location>
</feature>
<evidence type="ECO:0000313" key="3">
    <source>
        <dbReference type="Proteomes" id="UP000019377"/>
    </source>
</evidence>
<dbReference type="OrthoDB" id="286814at2759"/>
<protein>
    <recommendedName>
        <fullName evidence="4">Cyclin</fullName>
    </recommendedName>
</protein>